<keyword evidence="8" id="KW-1185">Reference proteome</keyword>
<feature type="domain" description="HTH myb-type" evidence="6">
    <location>
        <begin position="62"/>
        <end position="116"/>
    </location>
</feature>
<dbReference type="PANTHER" id="PTHR10641:SF1418">
    <property type="entry name" value="MYB-RELATED TRANSCRIPTION FACTOR"/>
    <property type="match status" value="1"/>
</dbReference>
<dbReference type="OrthoDB" id="2143914at2759"/>
<evidence type="ECO:0000259" key="6">
    <source>
        <dbReference type="PROSITE" id="PS51294"/>
    </source>
</evidence>
<protein>
    <submittedName>
        <fullName evidence="7">Transcription factor myb4</fullName>
    </submittedName>
</protein>
<proteinExistence type="predicted"/>
<dbReference type="Gramene" id="PSAT_LOCUS30271_t1">
    <property type="protein sequence ID" value="CAL5211870.1"/>
    <property type="gene ID" value="PSAT_LOCUS30271"/>
</dbReference>
<dbReference type="PANTHER" id="PTHR10641">
    <property type="entry name" value="MYB FAMILY TRANSCRIPTION FACTOR"/>
    <property type="match status" value="1"/>
</dbReference>
<dbReference type="InterPro" id="IPR015495">
    <property type="entry name" value="Myb_TF_plants"/>
</dbReference>
<keyword evidence="4" id="KW-0539">Nucleus</keyword>
<dbReference type="SUPFAM" id="SSF46689">
    <property type="entry name" value="Homeodomain-like"/>
    <property type="match status" value="1"/>
</dbReference>
<dbReference type="CDD" id="cd00167">
    <property type="entry name" value="SANT"/>
    <property type="match status" value="2"/>
</dbReference>
<keyword evidence="2" id="KW-0677">Repeat</keyword>
<dbReference type="EMBL" id="JAMSHJ010000007">
    <property type="protein sequence ID" value="KAI5389750.1"/>
    <property type="molecule type" value="Genomic_DNA"/>
</dbReference>
<dbReference type="InterPro" id="IPR009057">
    <property type="entry name" value="Homeodomain-like_sf"/>
</dbReference>
<comment type="caution">
    <text evidence="7">The sequence shown here is derived from an EMBL/GenBank/DDBJ whole genome shotgun (WGS) entry which is preliminary data.</text>
</comment>
<evidence type="ECO:0000256" key="2">
    <source>
        <dbReference type="ARBA" id="ARBA00022737"/>
    </source>
</evidence>
<evidence type="ECO:0000256" key="4">
    <source>
        <dbReference type="ARBA" id="ARBA00023242"/>
    </source>
</evidence>
<evidence type="ECO:0000313" key="7">
    <source>
        <dbReference type="EMBL" id="KAI5389750.1"/>
    </source>
</evidence>
<keyword evidence="3" id="KW-0238">DNA-binding</keyword>
<sequence>MVRTPSYDKSGLRKGIWTVEEDLKLIAYVTKYGCWNWCQLPKFAGLSRCEKSCRLRWMNYLRPNIKRGNFTQQEEELIIRMHNQLGNRWSVIAAELPGRTDNEVKNHWHTLHKRRVQQMNTVSNEETIATRSPTSSQMSDITSQLPSFLSSSEFSSIAEDDFGFLDSYIESMDESF</sequence>
<evidence type="ECO:0000313" key="8">
    <source>
        <dbReference type="Proteomes" id="UP001058974"/>
    </source>
</evidence>
<dbReference type="PROSITE" id="PS50090">
    <property type="entry name" value="MYB_LIKE"/>
    <property type="match status" value="2"/>
</dbReference>
<evidence type="ECO:0000256" key="3">
    <source>
        <dbReference type="ARBA" id="ARBA00023125"/>
    </source>
</evidence>
<gene>
    <name evidence="7" type="ORF">KIW84_075157</name>
</gene>
<comment type="subcellular location">
    <subcellularLocation>
        <location evidence="1">Nucleus</location>
    </subcellularLocation>
</comment>
<feature type="domain" description="HTH myb-type" evidence="6">
    <location>
        <begin position="9"/>
        <end position="61"/>
    </location>
</feature>
<dbReference type="Gramene" id="Psat07G0515700-T1">
    <property type="protein sequence ID" value="KAI5389750.1"/>
    <property type="gene ID" value="KIW84_075157"/>
</dbReference>
<dbReference type="SMART" id="SM00717">
    <property type="entry name" value="SANT"/>
    <property type="match status" value="2"/>
</dbReference>
<dbReference type="InterPro" id="IPR001005">
    <property type="entry name" value="SANT/Myb"/>
</dbReference>
<dbReference type="PROSITE" id="PS51294">
    <property type="entry name" value="HTH_MYB"/>
    <property type="match status" value="2"/>
</dbReference>
<dbReference type="GO" id="GO:0003677">
    <property type="term" value="F:DNA binding"/>
    <property type="evidence" value="ECO:0007669"/>
    <property type="project" value="UniProtKB-KW"/>
</dbReference>
<name>A0A9D5A1K0_PEA</name>
<reference evidence="7 8" key="1">
    <citation type="journal article" date="2022" name="Nat. Genet.">
        <title>Improved pea reference genome and pan-genome highlight genomic features and evolutionary characteristics.</title>
        <authorList>
            <person name="Yang T."/>
            <person name="Liu R."/>
            <person name="Luo Y."/>
            <person name="Hu S."/>
            <person name="Wang D."/>
            <person name="Wang C."/>
            <person name="Pandey M.K."/>
            <person name="Ge S."/>
            <person name="Xu Q."/>
            <person name="Li N."/>
            <person name="Li G."/>
            <person name="Huang Y."/>
            <person name="Saxena R.K."/>
            <person name="Ji Y."/>
            <person name="Li M."/>
            <person name="Yan X."/>
            <person name="He Y."/>
            <person name="Liu Y."/>
            <person name="Wang X."/>
            <person name="Xiang C."/>
            <person name="Varshney R.K."/>
            <person name="Ding H."/>
            <person name="Gao S."/>
            <person name="Zong X."/>
        </authorList>
    </citation>
    <scope>NUCLEOTIDE SEQUENCE [LARGE SCALE GENOMIC DNA]</scope>
    <source>
        <strain evidence="7 8">cv. Zhongwan 6</strain>
    </source>
</reference>
<evidence type="ECO:0000256" key="1">
    <source>
        <dbReference type="ARBA" id="ARBA00004123"/>
    </source>
</evidence>
<organism evidence="7 8">
    <name type="scientific">Pisum sativum</name>
    <name type="common">Garden pea</name>
    <name type="synonym">Lathyrus oleraceus</name>
    <dbReference type="NCBI Taxonomy" id="3888"/>
    <lineage>
        <taxon>Eukaryota</taxon>
        <taxon>Viridiplantae</taxon>
        <taxon>Streptophyta</taxon>
        <taxon>Embryophyta</taxon>
        <taxon>Tracheophyta</taxon>
        <taxon>Spermatophyta</taxon>
        <taxon>Magnoliopsida</taxon>
        <taxon>eudicotyledons</taxon>
        <taxon>Gunneridae</taxon>
        <taxon>Pentapetalae</taxon>
        <taxon>rosids</taxon>
        <taxon>fabids</taxon>
        <taxon>Fabales</taxon>
        <taxon>Fabaceae</taxon>
        <taxon>Papilionoideae</taxon>
        <taxon>50 kb inversion clade</taxon>
        <taxon>NPAAA clade</taxon>
        <taxon>Hologalegina</taxon>
        <taxon>IRL clade</taxon>
        <taxon>Fabeae</taxon>
        <taxon>Lathyrus</taxon>
    </lineage>
</organism>
<dbReference type="Proteomes" id="UP001058974">
    <property type="component" value="Chromosome 7"/>
</dbReference>
<dbReference type="FunFam" id="1.10.10.60:FF:000001">
    <property type="entry name" value="MYB-related transcription factor"/>
    <property type="match status" value="1"/>
</dbReference>
<accession>A0A9D5A1K0</accession>
<feature type="domain" description="Myb-like" evidence="5">
    <location>
        <begin position="9"/>
        <end position="61"/>
    </location>
</feature>
<dbReference type="Pfam" id="PF00249">
    <property type="entry name" value="Myb_DNA-binding"/>
    <property type="match status" value="2"/>
</dbReference>
<dbReference type="Gene3D" id="1.10.10.60">
    <property type="entry name" value="Homeodomain-like"/>
    <property type="match status" value="2"/>
</dbReference>
<feature type="domain" description="Myb-like" evidence="5">
    <location>
        <begin position="62"/>
        <end position="112"/>
    </location>
</feature>
<evidence type="ECO:0000259" key="5">
    <source>
        <dbReference type="PROSITE" id="PS50090"/>
    </source>
</evidence>
<dbReference type="InterPro" id="IPR017930">
    <property type="entry name" value="Myb_dom"/>
</dbReference>
<dbReference type="GO" id="GO:0005634">
    <property type="term" value="C:nucleus"/>
    <property type="evidence" value="ECO:0007669"/>
    <property type="project" value="UniProtKB-SubCell"/>
</dbReference>
<dbReference type="AlphaFoldDB" id="A0A9D5A1K0"/>